<dbReference type="Pfam" id="PF00588">
    <property type="entry name" value="SpoU_methylase"/>
    <property type="match status" value="1"/>
</dbReference>
<protein>
    <recommendedName>
        <fullName evidence="9">rRNA methyltransferase 1, mitochondrial</fullName>
    </recommendedName>
</protein>
<evidence type="ECO:0000256" key="7">
    <source>
        <dbReference type="ARBA" id="ARBA00022946"/>
    </source>
</evidence>
<dbReference type="InterPro" id="IPR047182">
    <property type="entry name" value="MRM1"/>
</dbReference>
<dbReference type="GO" id="GO:0003723">
    <property type="term" value="F:RNA binding"/>
    <property type="evidence" value="ECO:0007669"/>
    <property type="project" value="InterPro"/>
</dbReference>
<evidence type="ECO:0000256" key="6">
    <source>
        <dbReference type="ARBA" id="ARBA00022691"/>
    </source>
</evidence>
<organism evidence="12 13">
    <name type="scientific">Schizothecium vesticola</name>
    <dbReference type="NCBI Taxonomy" id="314040"/>
    <lineage>
        <taxon>Eukaryota</taxon>
        <taxon>Fungi</taxon>
        <taxon>Dikarya</taxon>
        <taxon>Ascomycota</taxon>
        <taxon>Pezizomycotina</taxon>
        <taxon>Sordariomycetes</taxon>
        <taxon>Sordariomycetidae</taxon>
        <taxon>Sordariales</taxon>
        <taxon>Schizotheciaceae</taxon>
        <taxon>Schizothecium</taxon>
    </lineage>
</organism>
<dbReference type="InterPro" id="IPR047261">
    <property type="entry name" value="MRM1_MeTrfase_dom"/>
</dbReference>
<dbReference type="SMART" id="SM00967">
    <property type="entry name" value="SpoU_sub_bind"/>
    <property type="match status" value="1"/>
</dbReference>
<dbReference type="GO" id="GO:0005739">
    <property type="term" value="C:mitochondrion"/>
    <property type="evidence" value="ECO:0007669"/>
    <property type="project" value="UniProtKB-SubCell"/>
</dbReference>
<feature type="domain" description="RNA 2-O ribose methyltransferase substrate binding" evidence="11">
    <location>
        <begin position="355"/>
        <end position="451"/>
    </location>
</feature>
<dbReference type="GO" id="GO:0016435">
    <property type="term" value="F:rRNA (guanine) methyltransferase activity"/>
    <property type="evidence" value="ECO:0007669"/>
    <property type="project" value="TreeGrafter"/>
</dbReference>
<comment type="caution">
    <text evidence="12">The sequence shown here is derived from an EMBL/GenBank/DDBJ whole genome shotgun (WGS) entry which is preliminary data.</text>
</comment>
<dbReference type="Gene3D" id="3.30.1330.30">
    <property type="match status" value="1"/>
</dbReference>
<keyword evidence="8" id="KW-0496">Mitochondrion</keyword>
<evidence type="ECO:0000256" key="10">
    <source>
        <dbReference type="SAM" id="MobiDB-lite"/>
    </source>
</evidence>
<keyword evidence="4" id="KW-0489">Methyltransferase</keyword>
<evidence type="ECO:0000256" key="5">
    <source>
        <dbReference type="ARBA" id="ARBA00022679"/>
    </source>
</evidence>
<feature type="region of interest" description="Disordered" evidence="10">
    <location>
        <begin position="35"/>
        <end position="65"/>
    </location>
</feature>
<dbReference type="SUPFAM" id="SSF75217">
    <property type="entry name" value="alpha/beta knot"/>
    <property type="match status" value="1"/>
</dbReference>
<dbReference type="SUPFAM" id="SSF55315">
    <property type="entry name" value="L30e-like"/>
    <property type="match status" value="1"/>
</dbReference>
<dbReference type="PANTHER" id="PTHR46103:SF1">
    <property type="entry name" value="RRNA METHYLTRANSFERASE 1, MITOCHONDRIAL"/>
    <property type="match status" value="1"/>
</dbReference>
<reference evidence="12" key="1">
    <citation type="submission" date="2023-06" db="EMBL/GenBank/DDBJ databases">
        <title>Genome-scale phylogeny and comparative genomics of the fungal order Sordariales.</title>
        <authorList>
            <consortium name="Lawrence Berkeley National Laboratory"/>
            <person name="Hensen N."/>
            <person name="Bonometti L."/>
            <person name="Westerberg I."/>
            <person name="Brannstrom I.O."/>
            <person name="Guillou S."/>
            <person name="Cros-Aarteil S."/>
            <person name="Calhoun S."/>
            <person name="Haridas S."/>
            <person name="Kuo A."/>
            <person name="Mondo S."/>
            <person name="Pangilinan J."/>
            <person name="Riley R."/>
            <person name="LaButti K."/>
            <person name="Andreopoulos B."/>
            <person name="Lipzen A."/>
            <person name="Chen C."/>
            <person name="Yanf M."/>
            <person name="Daum C."/>
            <person name="Ng V."/>
            <person name="Clum A."/>
            <person name="Steindorff A."/>
            <person name="Ohm R."/>
            <person name="Martin F."/>
            <person name="Silar P."/>
            <person name="Natvig D."/>
            <person name="Lalanne C."/>
            <person name="Gautier V."/>
            <person name="Ament-velasquez S.L."/>
            <person name="Kruys A."/>
            <person name="Hutchinson M.I."/>
            <person name="Powell A.J."/>
            <person name="Barry K."/>
            <person name="Miller A.N."/>
            <person name="Grigoriev I.V."/>
            <person name="Debuchy R."/>
            <person name="Gladieux P."/>
            <person name="Thoren M.H."/>
            <person name="Johannesson H."/>
        </authorList>
    </citation>
    <scope>NUCLEOTIDE SEQUENCE</scope>
    <source>
        <strain evidence="12">SMH3187-1</strain>
    </source>
</reference>
<dbReference type="Gene3D" id="3.40.1280.10">
    <property type="match status" value="1"/>
</dbReference>
<evidence type="ECO:0000256" key="8">
    <source>
        <dbReference type="ARBA" id="ARBA00023128"/>
    </source>
</evidence>
<evidence type="ECO:0000256" key="2">
    <source>
        <dbReference type="ARBA" id="ARBA00007228"/>
    </source>
</evidence>
<evidence type="ECO:0000256" key="4">
    <source>
        <dbReference type="ARBA" id="ARBA00022603"/>
    </source>
</evidence>
<feature type="region of interest" description="Disordered" evidence="10">
    <location>
        <begin position="130"/>
        <end position="342"/>
    </location>
</feature>
<keyword evidence="13" id="KW-1185">Reference proteome</keyword>
<name>A0AA40KAR7_9PEZI</name>
<keyword evidence="5" id="KW-0808">Transferase</keyword>
<feature type="compositionally biased region" description="Basic and acidic residues" evidence="10">
    <location>
        <begin position="333"/>
        <end position="342"/>
    </location>
</feature>
<feature type="compositionally biased region" description="Polar residues" evidence="10">
    <location>
        <begin position="187"/>
        <end position="196"/>
    </location>
</feature>
<comment type="subcellular location">
    <subcellularLocation>
        <location evidence="1">Mitochondrion</location>
    </subcellularLocation>
</comment>
<dbReference type="InterPro" id="IPR029028">
    <property type="entry name" value="Alpha/beta_knot_MTases"/>
</dbReference>
<dbReference type="AlphaFoldDB" id="A0AA40KAR7"/>
<comment type="similarity">
    <text evidence="2">Belongs to the class IV-like SAM-binding methyltransferase superfamily. RNA methyltransferase TrmH family.</text>
</comment>
<accession>A0AA40KAR7</accession>
<evidence type="ECO:0000313" key="12">
    <source>
        <dbReference type="EMBL" id="KAK0752293.1"/>
    </source>
</evidence>
<proteinExistence type="inferred from homology"/>
<feature type="compositionally biased region" description="Basic and acidic residues" evidence="10">
    <location>
        <begin position="279"/>
        <end position="316"/>
    </location>
</feature>
<evidence type="ECO:0000256" key="3">
    <source>
        <dbReference type="ARBA" id="ARBA00022552"/>
    </source>
</evidence>
<dbReference type="EMBL" id="JAUKUD010000002">
    <property type="protein sequence ID" value="KAK0752293.1"/>
    <property type="molecule type" value="Genomic_DNA"/>
</dbReference>
<sequence>MTLTSLCRATRPLISPMVQSGTPARTMGSLSGIHRGIRRSDKNTRQSDGGKPMTYRERQEARANVAPPPFRMFRGKKDITDYPDKAPKAQTRRARFFDPESNFGKKSLVYKVKTGKIADELGSDAFGDALKPAQSRSSGGDVFSDKIRGFGSDGQDFGAARGRGGRGRSGVSSPRQQPNDFGDATGSKPTRPSSFSAGDGRGRDFSKSRDSSDRSRSVRNSRGGPRDFGASREGRSSGRFGGLREDRPPGRFGGSREDSPTSSFEGSRDDRPSGSVGGSREDRPGSFGGQREDRPSGRDSRDPDETKSATSSEERPMSSTPFRLKSSNPFEDFDGRSPHRDHPISIPYTTAASQFLYGKSVVEAALRGARRKFYKLYIYRGRQEEITKSQRYAGIYQETRNAQDTSIELLASQHKVQVVNLREDGLRLMDKMAGGRPHNNYVLEASPLPQLPVISLGALAEAPSPPGFHVSLGHQSAEEAAIAGTSDFLPTPADATHKPLVVLLHGVLDPGNVGALLRSLAFLGATAVATTKRGSAPLSPVALKAAAGASETLTLLSVDSAERFLDESRAAGWEVYAAVPPPASGRHARPHLDVRGLEDKDPLRERPCILLLGSEGEGLGKAVLRRADFDVNIPNVLGSEVVDSLNVSVAGALLCSAFLRGVVGERVEKEREEGKKFSLF</sequence>
<dbReference type="InterPro" id="IPR001537">
    <property type="entry name" value="SpoU_MeTrfase"/>
</dbReference>
<feature type="compositionally biased region" description="Basic and acidic residues" evidence="10">
    <location>
        <begin position="229"/>
        <end position="259"/>
    </location>
</feature>
<dbReference type="PANTHER" id="PTHR46103">
    <property type="entry name" value="RRNA METHYLTRANSFERASE 1, MITOCHONDRIAL"/>
    <property type="match status" value="1"/>
</dbReference>
<dbReference type="InterPro" id="IPR029064">
    <property type="entry name" value="Ribosomal_eL30-like_sf"/>
</dbReference>
<evidence type="ECO:0000313" key="13">
    <source>
        <dbReference type="Proteomes" id="UP001172155"/>
    </source>
</evidence>
<dbReference type="CDD" id="cd18105">
    <property type="entry name" value="SpoU-like_MRM1"/>
    <property type="match status" value="1"/>
</dbReference>
<feature type="compositionally biased region" description="Basic and acidic residues" evidence="10">
    <location>
        <begin position="200"/>
        <end position="216"/>
    </location>
</feature>
<gene>
    <name evidence="12" type="ORF">B0T18DRAFT_319044</name>
</gene>
<dbReference type="InterPro" id="IPR013123">
    <property type="entry name" value="SpoU_subst-bd"/>
</dbReference>
<evidence type="ECO:0000256" key="1">
    <source>
        <dbReference type="ARBA" id="ARBA00004173"/>
    </source>
</evidence>
<keyword evidence="7" id="KW-0809">Transit peptide</keyword>
<evidence type="ECO:0000259" key="11">
    <source>
        <dbReference type="SMART" id="SM00967"/>
    </source>
</evidence>
<feature type="compositionally biased region" description="Polar residues" evidence="10">
    <location>
        <begin position="317"/>
        <end position="329"/>
    </location>
</feature>
<keyword evidence="6" id="KW-0949">S-adenosyl-L-methionine</keyword>
<dbReference type="Proteomes" id="UP001172155">
    <property type="component" value="Unassembled WGS sequence"/>
</dbReference>
<keyword evidence="3" id="KW-0698">rRNA processing</keyword>
<evidence type="ECO:0000256" key="9">
    <source>
        <dbReference type="ARBA" id="ARBA00034881"/>
    </source>
</evidence>
<dbReference type="InterPro" id="IPR029026">
    <property type="entry name" value="tRNA_m1G_MTases_N"/>
</dbReference>